<dbReference type="PATRIC" id="fig|342002.3.peg.1022"/>
<dbReference type="Proteomes" id="UP000034416">
    <property type="component" value="Unassembled WGS sequence"/>
</dbReference>
<dbReference type="EMBL" id="LASW01000005">
    <property type="protein sequence ID" value="KKC00984.1"/>
    <property type="molecule type" value="Genomic_DNA"/>
</dbReference>
<feature type="domain" description="Methyltransferase type 11" evidence="1">
    <location>
        <begin position="58"/>
        <end position="152"/>
    </location>
</feature>
<dbReference type="SUPFAM" id="SSF53335">
    <property type="entry name" value="S-adenosyl-L-methionine-dependent methyltransferases"/>
    <property type="match status" value="1"/>
</dbReference>
<comment type="caution">
    <text evidence="2">The sequence shown here is derived from an EMBL/GenBank/DDBJ whole genome shotgun (WGS) entry which is preliminary data.</text>
</comment>
<evidence type="ECO:0000313" key="2">
    <source>
        <dbReference type="EMBL" id="KKC00984.1"/>
    </source>
</evidence>
<proteinExistence type="predicted"/>
<reference evidence="4" key="1">
    <citation type="submission" date="2015-04" db="EMBL/GenBank/DDBJ databases">
        <title>Genome sequence of Mycobacterium arupense GUC1.</title>
        <authorList>
            <person name="Greninger A.L."/>
            <person name="Cunningham G."/>
            <person name="Chiu C.Y."/>
            <person name="Miller S."/>
        </authorList>
    </citation>
    <scope>NUCLEOTIDE SEQUENCE [LARGE SCALE GENOMIC DNA]</scope>
    <source>
        <strain evidence="4">GUC1</strain>
    </source>
</reference>
<reference evidence="2" key="2">
    <citation type="submission" date="2015-04" db="EMBL/GenBank/DDBJ databases">
        <title>Genome sequence of Mycobacterium arupense strain GUC1.</title>
        <authorList>
            <person name="Greninger A.L."/>
            <person name="Cunningham G."/>
            <person name="Chiu C.Y."/>
            <person name="Miller S."/>
        </authorList>
    </citation>
    <scope>NUCLEOTIDE SEQUENCE</scope>
    <source>
        <strain evidence="2">GUC1</strain>
    </source>
</reference>
<dbReference type="InterPro" id="IPR013216">
    <property type="entry name" value="Methyltransf_11"/>
</dbReference>
<evidence type="ECO:0000313" key="5">
    <source>
        <dbReference type="Proteomes" id="UP000192327"/>
    </source>
</evidence>
<name>A0A0F5N1P1_9MYCO</name>
<dbReference type="InterPro" id="IPR029063">
    <property type="entry name" value="SAM-dependent_MTases_sf"/>
</dbReference>
<keyword evidence="3" id="KW-0489">Methyltransferase</keyword>
<evidence type="ECO:0000313" key="3">
    <source>
        <dbReference type="EMBL" id="ORA00565.1"/>
    </source>
</evidence>
<dbReference type="PANTHER" id="PTHR43591:SF24">
    <property type="entry name" value="2-METHOXY-6-POLYPRENYL-1,4-BENZOQUINOL METHYLASE, MITOCHONDRIAL"/>
    <property type="match status" value="1"/>
</dbReference>
<protein>
    <submittedName>
        <fullName evidence="3">SAM-dependent methyltransferase</fullName>
    </submittedName>
</protein>
<sequence length="278" mass="30227">MTVDYTATGYTPSGDTLTSLHRNMWAMGDYALMAEQVMAPIGPILVGASGIRAGDRVLDVAAGSGNISIPAAMTGATVVSSDLTPELLQRSQLRAIEHKVPLQWHEADAQALPFADDEFDAVLSGIGVMFAPDHQRAADELIRVCRPGGTVALASWTPEGFFGRMLTAIRPYRSTQTPGVPPAALWGRDDYVANLFGGKAEIIEARRCMLVVDRFADAHEAHDYFKAHYGPTIDAYRTISGNRALVAALDAELLELAQRHMHHGLMGWQYLLLTARRI</sequence>
<dbReference type="OrthoDB" id="9795634at2"/>
<dbReference type="STRING" id="342002.BST15_03590"/>
<dbReference type="GO" id="GO:0032259">
    <property type="term" value="P:methylation"/>
    <property type="evidence" value="ECO:0007669"/>
    <property type="project" value="UniProtKB-KW"/>
</dbReference>
<dbReference type="EMBL" id="MVHH01000004">
    <property type="protein sequence ID" value="ORA00565.1"/>
    <property type="molecule type" value="Genomic_DNA"/>
</dbReference>
<organism evidence="2 4">
    <name type="scientific">Mycolicibacter arupensis</name>
    <dbReference type="NCBI Taxonomy" id="342002"/>
    <lineage>
        <taxon>Bacteria</taxon>
        <taxon>Bacillati</taxon>
        <taxon>Actinomycetota</taxon>
        <taxon>Actinomycetes</taxon>
        <taxon>Mycobacteriales</taxon>
        <taxon>Mycobacteriaceae</taxon>
        <taxon>Mycolicibacter</taxon>
    </lineage>
</organism>
<dbReference type="Gene3D" id="3.40.50.150">
    <property type="entry name" value="Vaccinia Virus protein VP39"/>
    <property type="match status" value="1"/>
</dbReference>
<evidence type="ECO:0000313" key="4">
    <source>
        <dbReference type="Proteomes" id="UP000034416"/>
    </source>
</evidence>
<accession>A0A0F5N1P1</accession>
<keyword evidence="5" id="KW-1185">Reference proteome</keyword>
<dbReference type="Pfam" id="PF08241">
    <property type="entry name" value="Methyltransf_11"/>
    <property type="match status" value="1"/>
</dbReference>
<dbReference type="RefSeq" id="WP_046188036.1">
    <property type="nucleotide sequence ID" value="NZ_JACKUJ010000036.1"/>
</dbReference>
<reference evidence="3 5" key="3">
    <citation type="submission" date="2016-12" db="EMBL/GenBank/DDBJ databases">
        <title>The new phylogeny of genus Mycobacterium.</title>
        <authorList>
            <person name="Tortoli E."/>
            <person name="Trovato A."/>
            <person name="Cirillo D.M."/>
        </authorList>
    </citation>
    <scope>NUCLEOTIDE SEQUENCE [LARGE SCALE GENOMIC DNA]</scope>
    <source>
        <strain evidence="3 5">DSM 44942</strain>
    </source>
</reference>
<keyword evidence="3" id="KW-0808">Transferase</keyword>
<dbReference type="CDD" id="cd02440">
    <property type="entry name" value="AdoMet_MTases"/>
    <property type="match status" value="1"/>
</dbReference>
<gene>
    <name evidence="3" type="ORF">BST15_03590</name>
    <name evidence="2" type="ORF">WR43_02530</name>
</gene>
<dbReference type="PANTHER" id="PTHR43591">
    <property type="entry name" value="METHYLTRANSFERASE"/>
    <property type="match status" value="1"/>
</dbReference>
<evidence type="ECO:0000259" key="1">
    <source>
        <dbReference type="Pfam" id="PF08241"/>
    </source>
</evidence>
<dbReference type="Proteomes" id="UP000192327">
    <property type="component" value="Unassembled WGS sequence"/>
</dbReference>
<dbReference type="AlphaFoldDB" id="A0A0F5N1P1"/>
<dbReference type="GO" id="GO:0008757">
    <property type="term" value="F:S-adenosylmethionine-dependent methyltransferase activity"/>
    <property type="evidence" value="ECO:0007669"/>
    <property type="project" value="InterPro"/>
</dbReference>